<dbReference type="OrthoDB" id="10686674at2759"/>
<dbReference type="AlphaFoldDB" id="A0A9W5TEB2"/>
<sequence length="807" mass="90318">MALARFFIFLAALLTAAIAQEIIVDLQAEKQPEGVEIYRGSYNVGGEYIFVSSRNAPVNKIRFKSYIFNTDMVYGEGALYLTVEIFSRGADTFFKVFKLFRINAMKESYKNLVFRLQDNKISLSSISILRKVVDGPIRLDLHLAPNHGNHPMLKIKSVKEGNLRRVEYSVQPSAYMYKGYRIRFSCNLAFVIGKIFITKIDGIPLGYTLVLNSIAQRLTLYHAENYMGLYWQNKLYIRFAVPHELKRIFSRLQHLSQGNVYMYNEEAHRLKGLCNNGESTSHDTTSSPHLHRLLTSMHNISDVNDGDHFVIFTPEKRVSALEFKDYAKYDRISNTFTYTLGKLGSTYMLLENKSPNEPVAINMVPHVTRVRLSTDIVTPTFTEVVPSSPDKKTNISSPTHSDTDHETPVEIDEDFAKIVDEYIDATWNISQVIESGGSTLEKSALEVSQTNQDAGPSCGDVDISPQMDIDIDATPTEGDVLSSILSLYDIDMESCIDTSIYGGLNHNEMAVYSKTMDTIIDPVAKGIDTPADSTVSEDEDMLPYSKLSSDDVHIDEPTTAPPLSEASPELQKSPTSSTGTTINTKELTNSSFLVTTPDYPSASVPDSTTQNSLVETKEIENKMPINDPTAFCGEHGHIEHSMTLEFSLSNETLKAGSNANVFDVTYSTGCPIALVVFTKKLFLKTSTDTTLVIQSACNAINHYTSFTIPRNTVSTHVIVAVKDVRAENKFIICRTKNAVIYKVESFLSTLGLWHIVMVHMDTVDEYGDLIIVTSIYQELGSGNNTRYVKMKNYSKEWISFLDSMRPY</sequence>
<dbReference type="Proteomes" id="UP001057455">
    <property type="component" value="Unassembled WGS sequence"/>
</dbReference>
<feature type="chain" id="PRO_5040930559" evidence="2">
    <location>
        <begin position="20"/>
        <end position="807"/>
    </location>
</feature>
<organism evidence="3 4">
    <name type="scientific">Babesia ovis</name>
    <dbReference type="NCBI Taxonomy" id="5869"/>
    <lineage>
        <taxon>Eukaryota</taxon>
        <taxon>Sar</taxon>
        <taxon>Alveolata</taxon>
        <taxon>Apicomplexa</taxon>
        <taxon>Aconoidasida</taxon>
        <taxon>Piroplasmida</taxon>
        <taxon>Babesiidae</taxon>
        <taxon>Babesia</taxon>
    </lineage>
</organism>
<gene>
    <name evidence="3" type="ORF">BaOVIS_029070</name>
</gene>
<evidence type="ECO:0000256" key="1">
    <source>
        <dbReference type="SAM" id="MobiDB-lite"/>
    </source>
</evidence>
<proteinExistence type="predicted"/>
<protein>
    <submittedName>
        <fullName evidence="3">2-succinyl-5-enolpyruvyl-6-hydroxy-3-cyclohexene-1-carboxylate synthase, putative</fullName>
    </submittedName>
</protein>
<reference evidence="3" key="1">
    <citation type="submission" date="2019-12" db="EMBL/GenBank/DDBJ databases">
        <title>Genome sequence of Babesia ovis.</title>
        <authorList>
            <person name="Yamagishi J."/>
            <person name="Sevinc F."/>
            <person name="Xuan X."/>
        </authorList>
    </citation>
    <scope>NUCLEOTIDE SEQUENCE</scope>
    <source>
        <strain evidence="3">Selcuk</strain>
    </source>
</reference>
<keyword evidence="4" id="KW-1185">Reference proteome</keyword>
<comment type="caution">
    <text evidence="3">The sequence shown here is derived from an EMBL/GenBank/DDBJ whole genome shotgun (WGS) entry which is preliminary data.</text>
</comment>
<accession>A0A9W5TEB2</accession>
<evidence type="ECO:0000313" key="3">
    <source>
        <dbReference type="EMBL" id="GFE55503.1"/>
    </source>
</evidence>
<keyword evidence="2" id="KW-0732">Signal</keyword>
<name>A0A9W5TEB2_BABOV</name>
<feature type="signal peptide" evidence="2">
    <location>
        <begin position="1"/>
        <end position="19"/>
    </location>
</feature>
<evidence type="ECO:0000256" key="2">
    <source>
        <dbReference type="SAM" id="SignalP"/>
    </source>
</evidence>
<feature type="region of interest" description="Disordered" evidence="1">
    <location>
        <begin position="547"/>
        <end position="587"/>
    </location>
</feature>
<feature type="region of interest" description="Disordered" evidence="1">
    <location>
        <begin position="383"/>
        <end position="407"/>
    </location>
</feature>
<dbReference type="EMBL" id="BLIY01000022">
    <property type="protein sequence ID" value="GFE55503.1"/>
    <property type="molecule type" value="Genomic_DNA"/>
</dbReference>
<evidence type="ECO:0000313" key="4">
    <source>
        <dbReference type="Proteomes" id="UP001057455"/>
    </source>
</evidence>
<feature type="compositionally biased region" description="Polar residues" evidence="1">
    <location>
        <begin position="570"/>
        <end position="587"/>
    </location>
</feature>